<dbReference type="EMBL" id="CMVM020000002">
    <property type="status" value="NOT_ANNOTATED_CDS"/>
    <property type="molecule type" value="Genomic_DNA"/>
</dbReference>
<reference evidence="2" key="1">
    <citation type="submission" date="2013-10" db="EMBL/GenBank/DDBJ databases">
        <title>Genome sequencing of Onchocerca volvulus.</title>
        <authorList>
            <person name="Cotton J."/>
            <person name="Tsai J."/>
            <person name="Stanley E."/>
            <person name="Tracey A."/>
            <person name="Holroyd N."/>
            <person name="Lustigman S."/>
            <person name="Berriman M."/>
        </authorList>
    </citation>
    <scope>NUCLEOTIDE SEQUENCE</scope>
</reference>
<evidence type="ECO:0000313" key="1">
    <source>
        <dbReference type="EnsemblMetazoa" id="OVOC11661.1"/>
    </source>
</evidence>
<keyword evidence="2" id="KW-1185">Reference proteome</keyword>
<dbReference type="AlphaFoldDB" id="A0A8R1TLB2"/>
<dbReference type="Proteomes" id="UP000024404">
    <property type="component" value="Unassembled WGS sequence"/>
</dbReference>
<name>A0A8R1TLB2_ONCVO</name>
<evidence type="ECO:0000313" key="2">
    <source>
        <dbReference type="Proteomes" id="UP000024404"/>
    </source>
</evidence>
<dbReference type="EnsemblMetazoa" id="OVOC11661.1">
    <property type="protein sequence ID" value="OVOC11661.1"/>
    <property type="gene ID" value="WBGene00248470"/>
</dbReference>
<reference evidence="1" key="2">
    <citation type="submission" date="2022-06" db="UniProtKB">
        <authorList>
            <consortium name="EnsemblMetazoa"/>
        </authorList>
    </citation>
    <scope>IDENTIFICATION</scope>
</reference>
<protein>
    <submittedName>
        <fullName evidence="1">Uncharacterized protein</fullName>
    </submittedName>
</protein>
<proteinExistence type="predicted"/>
<accession>A0A8R1TLB2</accession>
<organism evidence="1 2">
    <name type="scientific">Onchocerca volvulus</name>
    <dbReference type="NCBI Taxonomy" id="6282"/>
    <lineage>
        <taxon>Eukaryota</taxon>
        <taxon>Metazoa</taxon>
        <taxon>Ecdysozoa</taxon>
        <taxon>Nematoda</taxon>
        <taxon>Chromadorea</taxon>
        <taxon>Rhabditida</taxon>
        <taxon>Spirurina</taxon>
        <taxon>Spiruromorpha</taxon>
        <taxon>Filarioidea</taxon>
        <taxon>Onchocercidae</taxon>
        <taxon>Onchocerca</taxon>
    </lineage>
</organism>
<sequence length="77" mass="8908">MSAEETFERPEDDKHPTYHEQSTLVEYFRLQELQDMCMQIAFGNAIASIRITINTVKTLVLRIIGELGFFQLTLVCL</sequence>